<dbReference type="Pfam" id="PF00072">
    <property type="entry name" value="Response_reg"/>
    <property type="match status" value="1"/>
</dbReference>
<comment type="caution">
    <text evidence="6">The sequence shown here is derived from an EMBL/GenBank/DDBJ whole genome shotgun (WGS) entry which is preliminary data.</text>
</comment>
<reference evidence="6 7" key="1">
    <citation type="submission" date="2016-07" db="EMBL/GenBank/DDBJ databases">
        <title>Genomic analysis of zinc-resistant bacterium Mucilaginibacter pedocola TBZ30.</title>
        <authorList>
            <person name="Huang J."/>
            <person name="Tang J."/>
        </authorList>
    </citation>
    <scope>NUCLEOTIDE SEQUENCE [LARGE SCALE GENOMIC DNA]</scope>
    <source>
        <strain evidence="6 7">TBZ30</strain>
    </source>
</reference>
<dbReference type="SUPFAM" id="SSF52172">
    <property type="entry name" value="CheY-like"/>
    <property type="match status" value="1"/>
</dbReference>
<evidence type="ECO:0000259" key="4">
    <source>
        <dbReference type="PROSITE" id="PS50043"/>
    </source>
</evidence>
<dbReference type="InterPro" id="IPR011006">
    <property type="entry name" value="CheY-like_superfamily"/>
</dbReference>
<name>A0A1S9PAJ8_9SPHI</name>
<proteinExistence type="predicted"/>
<dbReference type="EMBL" id="MBTF01000034">
    <property type="protein sequence ID" value="OOQ57975.1"/>
    <property type="molecule type" value="Genomic_DNA"/>
</dbReference>
<dbReference type="RefSeq" id="WP_078349702.1">
    <property type="nucleotide sequence ID" value="NZ_MBTF01000034.1"/>
</dbReference>
<dbReference type="CDD" id="cd06170">
    <property type="entry name" value="LuxR_C_like"/>
    <property type="match status" value="1"/>
</dbReference>
<dbReference type="SUPFAM" id="SSF46894">
    <property type="entry name" value="C-terminal effector domain of the bipartite response regulators"/>
    <property type="match status" value="1"/>
</dbReference>
<sequence>MPENKLKIAIVDDHALFRKSLTVLINLFPNCSVIFDAANGEELIARLNPGTMPDIVLMDINMPLMDGYQTTAWLRDNHPAVNVIALSTMDAEAAIIKMIREGARGYVLKDAEPAELRVAFGEVMSRGYFYNEHISHKILRSVHQLTEPQNKVGVFAKLSERETEFLKLACTELTYKEIADKLFVSVRTVEGYRDTLCEKLNLKTRVGLAMYAVKNGLVTV</sequence>
<keyword evidence="2 6" id="KW-0238">DNA-binding</keyword>
<dbReference type="AlphaFoldDB" id="A0A1S9PAJ8"/>
<dbReference type="OrthoDB" id="9797341at2"/>
<dbReference type="SMART" id="SM00448">
    <property type="entry name" value="REC"/>
    <property type="match status" value="1"/>
</dbReference>
<dbReference type="Pfam" id="PF00196">
    <property type="entry name" value="GerE"/>
    <property type="match status" value="1"/>
</dbReference>
<dbReference type="GO" id="GO:0000160">
    <property type="term" value="P:phosphorelay signal transduction system"/>
    <property type="evidence" value="ECO:0007669"/>
    <property type="project" value="InterPro"/>
</dbReference>
<evidence type="ECO:0000256" key="2">
    <source>
        <dbReference type="ARBA" id="ARBA00023125"/>
    </source>
</evidence>
<dbReference type="STRING" id="1792845.BC343_09900"/>
<evidence type="ECO:0000313" key="6">
    <source>
        <dbReference type="EMBL" id="OOQ57975.1"/>
    </source>
</evidence>
<gene>
    <name evidence="6" type="ORF">BC343_09900</name>
</gene>
<feature type="domain" description="HTH luxR-type" evidence="4">
    <location>
        <begin position="151"/>
        <end position="216"/>
    </location>
</feature>
<dbReference type="GO" id="GO:0006355">
    <property type="term" value="P:regulation of DNA-templated transcription"/>
    <property type="evidence" value="ECO:0007669"/>
    <property type="project" value="InterPro"/>
</dbReference>
<dbReference type="GO" id="GO:0003677">
    <property type="term" value="F:DNA binding"/>
    <property type="evidence" value="ECO:0007669"/>
    <property type="project" value="UniProtKB-KW"/>
</dbReference>
<feature type="modified residue" description="4-aspartylphosphate" evidence="3">
    <location>
        <position position="59"/>
    </location>
</feature>
<dbReference type="PROSITE" id="PS50043">
    <property type="entry name" value="HTH_LUXR_2"/>
    <property type="match status" value="1"/>
</dbReference>
<feature type="domain" description="Response regulatory" evidence="5">
    <location>
        <begin position="7"/>
        <end position="124"/>
    </location>
</feature>
<dbReference type="PROSITE" id="PS50110">
    <property type="entry name" value="RESPONSE_REGULATORY"/>
    <property type="match status" value="1"/>
</dbReference>
<keyword evidence="7" id="KW-1185">Reference proteome</keyword>
<dbReference type="Proteomes" id="UP000189739">
    <property type="component" value="Unassembled WGS sequence"/>
</dbReference>
<dbReference type="PANTHER" id="PTHR43214">
    <property type="entry name" value="TWO-COMPONENT RESPONSE REGULATOR"/>
    <property type="match status" value="1"/>
</dbReference>
<dbReference type="SMART" id="SM00421">
    <property type="entry name" value="HTH_LUXR"/>
    <property type="match status" value="1"/>
</dbReference>
<keyword evidence="1 3" id="KW-0597">Phosphoprotein</keyword>
<dbReference type="CDD" id="cd17535">
    <property type="entry name" value="REC_NarL-like"/>
    <property type="match status" value="1"/>
</dbReference>
<evidence type="ECO:0000313" key="7">
    <source>
        <dbReference type="Proteomes" id="UP000189739"/>
    </source>
</evidence>
<accession>A0A1S9PAJ8</accession>
<dbReference type="PANTHER" id="PTHR43214:SF43">
    <property type="entry name" value="TWO-COMPONENT RESPONSE REGULATOR"/>
    <property type="match status" value="1"/>
</dbReference>
<dbReference type="Gene3D" id="3.40.50.2300">
    <property type="match status" value="1"/>
</dbReference>
<dbReference type="InterPro" id="IPR000792">
    <property type="entry name" value="Tscrpt_reg_LuxR_C"/>
</dbReference>
<dbReference type="InterPro" id="IPR058245">
    <property type="entry name" value="NreC/VraR/RcsB-like_REC"/>
</dbReference>
<dbReference type="InterPro" id="IPR016032">
    <property type="entry name" value="Sig_transdc_resp-reg_C-effctor"/>
</dbReference>
<organism evidence="6 7">
    <name type="scientific">Mucilaginibacter pedocola</name>
    <dbReference type="NCBI Taxonomy" id="1792845"/>
    <lineage>
        <taxon>Bacteria</taxon>
        <taxon>Pseudomonadati</taxon>
        <taxon>Bacteroidota</taxon>
        <taxon>Sphingobacteriia</taxon>
        <taxon>Sphingobacteriales</taxon>
        <taxon>Sphingobacteriaceae</taxon>
        <taxon>Mucilaginibacter</taxon>
    </lineage>
</organism>
<protein>
    <submittedName>
        <fullName evidence="6">DNA-binding response regulator</fullName>
    </submittedName>
</protein>
<dbReference type="PRINTS" id="PR00038">
    <property type="entry name" value="HTHLUXR"/>
</dbReference>
<evidence type="ECO:0000259" key="5">
    <source>
        <dbReference type="PROSITE" id="PS50110"/>
    </source>
</evidence>
<dbReference type="InterPro" id="IPR039420">
    <property type="entry name" value="WalR-like"/>
</dbReference>
<evidence type="ECO:0000256" key="1">
    <source>
        <dbReference type="ARBA" id="ARBA00022553"/>
    </source>
</evidence>
<evidence type="ECO:0000256" key="3">
    <source>
        <dbReference type="PROSITE-ProRule" id="PRU00169"/>
    </source>
</evidence>
<dbReference type="InterPro" id="IPR001789">
    <property type="entry name" value="Sig_transdc_resp-reg_receiver"/>
</dbReference>